<dbReference type="Proteomes" id="UP001597387">
    <property type="component" value="Unassembled WGS sequence"/>
</dbReference>
<organism evidence="1 2">
    <name type="scientific">Paradesertivirga mongoliensis</name>
    <dbReference type="NCBI Taxonomy" id="2100740"/>
    <lineage>
        <taxon>Bacteria</taxon>
        <taxon>Pseudomonadati</taxon>
        <taxon>Bacteroidota</taxon>
        <taxon>Sphingobacteriia</taxon>
        <taxon>Sphingobacteriales</taxon>
        <taxon>Sphingobacteriaceae</taxon>
        <taxon>Paradesertivirga</taxon>
    </lineage>
</organism>
<proteinExistence type="predicted"/>
<dbReference type="RefSeq" id="WP_255905262.1">
    <property type="nucleotide sequence ID" value="NZ_JAFMZO010000005.1"/>
</dbReference>
<gene>
    <name evidence="1" type="ORF">ACFSJU_01095</name>
</gene>
<keyword evidence="2" id="KW-1185">Reference proteome</keyword>
<evidence type="ECO:0000313" key="2">
    <source>
        <dbReference type="Proteomes" id="UP001597387"/>
    </source>
</evidence>
<name>A0ABW4ZG19_9SPHI</name>
<accession>A0ABW4ZG19</accession>
<evidence type="ECO:0000313" key="1">
    <source>
        <dbReference type="EMBL" id="MFD2160969.1"/>
    </source>
</evidence>
<comment type="caution">
    <text evidence="1">The sequence shown here is derived from an EMBL/GenBank/DDBJ whole genome shotgun (WGS) entry which is preliminary data.</text>
</comment>
<reference evidence="2" key="1">
    <citation type="journal article" date="2019" name="Int. J. Syst. Evol. Microbiol.">
        <title>The Global Catalogue of Microorganisms (GCM) 10K type strain sequencing project: providing services to taxonomists for standard genome sequencing and annotation.</title>
        <authorList>
            <consortium name="The Broad Institute Genomics Platform"/>
            <consortium name="The Broad Institute Genome Sequencing Center for Infectious Disease"/>
            <person name="Wu L."/>
            <person name="Ma J."/>
        </authorList>
    </citation>
    <scope>NUCLEOTIDE SEQUENCE [LARGE SCALE GENOMIC DNA]</scope>
    <source>
        <strain evidence="2">KCTC 42217</strain>
    </source>
</reference>
<dbReference type="EMBL" id="JBHUHZ010000001">
    <property type="protein sequence ID" value="MFD2160969.1"/>
    <property type="molecule type" value="Genomic_DNA"/>
</dbReference>
<protein>
    <submittedName>
        <fullName evidence="1">Uncharacterized protein</fullName>
    </submittedName>
</protein>
<sequence>MHIELAPKYGPGLNTIISRLGLEAHLINSFNASGETVTLSATKEDLERILEATEKDFEPLADVADHDYPPVTLEGLKAILKDQLADRA</sequence>